<evidence type="ECO:0000313" key="2">
    <source>
        <dbReference type="Proteomes" id="UP000077786"/>
    </source>
</evidence>
<gene>
    <name evidence="1" type="ORF">A0123_03369</name>
</gene>
<dbReference type="SUPFAM" id="SSF52172">
    <property type="entry name" value="CheY-like"/>
    <property type="match status" value="1"/>
</dbReference>
<comment type="caution">
    <text evidence="1">The sequence shown here is derived from an EMBL/GenBank/DDBJ whole genome shotgun (WGS) entry which is preliminary data.</text>
</comment>
<dbReference type="AlphaFoldDB" id="A0A1B6VFJ2"/>
<dbReference type="RefSeq" id="WP_064275684.1">
    <property type="nucleotide sequence ID" value="NZ_LUTU01000026.1"/>
</dbReference>
<accession>A0A1B6VFJ2</accession>
<organism evidence="1 2">
    <name type="scientific">Gluconobacter cerinus</name>
    <dbReference type="NCBI Taxonomy" id="38307"/>
    <lineage>
        <taxon>Bacteria</taxon>
        <taxon>Pseudomonadati</taxon>
        <taxon>Pseudomonadota</taxon>
        <taxon>Alphaproteobacteria</taxon>
        <taxon>Acetobacterales</taxon>
        <taxon>Acetobacteraceae</taxon>
        <taxon>Gluconobacter</taxon>
    </lineage>
</organism>
<dbReference type="Proteomes" id="UP000077786">
    <property type="component" value="Unassembled WGS sequence"/>
</dbReference>
<dbReference type="Gene3D" id="3.40.50.2300">
    <property type="match status" value="1"/>
</dbReference>
<proteinExistence type="predicted"/>
<dbReference type="EMBL" id="LUTU01000026">
    <property type="protein sequence ID" value="OAJ66002.1"/>
    <property type="molecule type" value="Genomic_DNA"/>
</dbReference>
<dbReference type="InterPro" id="IPR011006">
    <property type="entry name" value="CheY-like_superfamily"/>
</dbReference>
<name>A0A1B6VFJ2_9PROT</name>
<protein>
    <submittedName>
        <fullName evidence="1">Response regulator receiver domain protein</fullName>
    </submittedName>
</protein>
<evidence type="ECO:0000313" key="1">
    <source>
        <dbReference type="EMBL" id="OAJ66002.1"/>
    </source>
</evidence>
<reference evidence="1 2" key="1">
    <citation type="submission" date="2016-03" db="EMBL/GenBank/DDBJ databases">
        <title>Draft genome sequence of Gluconobacter cerinus strain CECT 9110.</title>
        <authorList>
            <person name="Sainz F."/>
            <person name="Mas A."/>
            <person name="Torija M.J."/>
        </authorList>
    </citation>
    <scope>NUCLEOTIDE SEQUENCE [LARGE SCALE GENOMIC DNA]</scope>
    <source>
        <strain evidence="1 2">CECT 9110</strain>
    </source>
</reference>
<sequence length="302" mass="34417">MSLYLGVCWIEDQASEAEVDQIKDAVRSAGFEPLITRIETPDDIREFAQRQHHNQDFDLILLDLNLGDGLRGDELASQVRDAFRSTTILFYSAEDEGKLRRRIAKRPVEGVYCIHRDRLASRVKELVGHLSPSLNRLSSMRGLAARVVAECDQDFRAILAKLGEEGADTKIAESLRKRVVQAAGHQIDEVKKLETLQELLDSHYVHSAALFKEVSDIAFKRENDELLTIMRKMKRTFPSQVISRRNVLAHALEEQTDTGWHIVREAGNPVTVADFSRYRREFASQLGNVRRVREILIGEQVE</sequence>